<dbReference type="PANTHER" id="PTHR10422">
    <property type="entry name" value="CYTOCHROME C OXIDASE SUBUNIT 1"/>
    <property type="match status" value="1"/>
</dbReference>
<dbReference type="Pfam" id="PF00115">
    <property type="entry name" value="COX1"/>
    <property type="match status" value="1"/>
</dbReference>
<proteinExistence type="predicted"/>
<feature type="transmembrane region" description="Helical" evidence="1">
    <location>
        <begin position="290"/>
        <end position="321"/>
    </location>
</feature>
<keyword evidence="1" id="KW-0812">Transmembrane</keyword>
<dbReference type="GO" id="GO:0016020">
    <property type="term" value="C:membrane"/>
    <property type="evidence" value="ECO:0007669"/>
    <property type="project" value="InterPro"/>
</dbReference>
<dbReference type="PANTHER" id="PTHR10422:SF38">
    <property type="entry name" value="CYTOCHROME B SUBUNIT OF NITRIC OXIDE REDUCTASE"/>
    <property type="match status" value="1"/>
</dbReference>
<feature type="transmembrane region" description="Helical" evidence="1">
    <location>
        <begin position="643"/>
        <end position="666"/>
    </location>
</feature>
<feature type="transmembrane region" description="Helical" evidence="1">
    <location>
        <begin position="417"/>
        <end position="437"/>
    </location>
</feature>
<dbReference type="AlphaFoldDB" id="A0A5B8VCP7"/>
<dbReference type="KEGG" id="pgin:FRZ67_18610"/>
<evidence type="ECO:0000313" key="4">
    <source>
        <dbReference type="Proteomes" id="UP000321533"/>
    </source>
</evidence>
<protein>
    <submittedName>
        <fullName evidence="3">Nitric-oxide reductase</fullName>
    </submittedName>
</protein>
<evidence type="ECO:0000259" key="2">
    <source>
        <dbReference type="Pfam" id="PF22085"/>
    </source>
</evidence>
<dbReference type="GO" id="GO:0020037">
    <property type="term" value="F:heme binding"/>
    <property type="evidence" value="ECO:0007669"/>
    <property type="project" value="InterPro"/>
</dbReference>
<dbReference type="GO" id="GO:0009060">
    <property type="term" value="P:aerobic respiration"/>
    <property type="evidence" value="ECO:0007669"/>
    <property type="project" value="InterPro"/>
</dbReference>
<feature type="domain" description="Nitric oxide reductase subunit B cytochrome c-like" evidence="2">
    <location>
        <begin position="48"/>
        <end position="217"/>
    </location>
</feature>
<dbReference type="Pfam" id="PF22085">
    <property type="entry name" value="NorB_cytochrome_c-like"/>
    <property type="match status" value="1"/>
</dbReference>
<organism evidence="3 4">
    <name type="scientific">Panacibacter ginsenosidivorans</name>
    <dbReference type="NCBI Taxonomy" id="1813871"/>
    <lineage>
        <taxon>Bacteria</taxon>
        <taxon>Pseudomonadati</taxon>
        <taxon>Bacteroidota</taxon>
        <taxon>Chitinophagia</taxon>
        <taxon>Chitinophagales</taxon>
        <taxon>Chitinophagaceae</taxon>
        <taxon>Panacibacter</taxon>
    </lineage>
</organism>
<name>A0A5B8VCP7_9BACT</name>
<reference evidence="3 4" key="1">
    <citation type="journal article" date="2016" name="Int. J. Syst. Evol. Microbiol.">
        <title>Panacibacter ginsenosidivorans gen. nov., sp. nov., with ginsenoside converting activity isolated from soil of a ginseng field.</title>
        <authorList>
            <person name="Siddiqi M.Z."/>
            <person name="Muhammad Shafi S."/>
            <person name="Choi K.D."/>
            <person name="Im W.T."/>
        </authorList>
    </citation>
    <scope>NUCLEOTIDE SEQUENCE [LARGE SCALE GENOMIC DNA]</scope>
    <source>
        <strain evidence="3 4">Gsoil1550</strain>
    </source>
</reference>
<evidence type="ECO:0000256" key="1">
    <source>
        <dbReference type="SAM" id="Phobius"/>
    </source>
</evidence>
<dbReference type="InterPro" id="IPR054309">
    <property type="entry name" value="NorB_cytochrome_c-like"/>
</dbReference>
<dbReference type="SUPFAM" id="SSF81442">
    <property type="entry name" value="Cytochrome c oxidase subunit I-like"/>
    <property type="match status" value="1"/>
</dbReference>
<accession>A0A5B8VCP7</accession>
<dbReference type="Proteomes" id="UP000321533">
    <property type="component" value="Chromosome"/>
</dbReference>
<feature type="transmembrane region" description="Helical" evidence="1">
    <location>
        <begin position="341"/>
        <end position="361"/>
    </location>
</feature>
<feature type="transmembrane region" description="Helical" evidence="1">
    <location>
        <begin position="373"/>
        <end position="397"/>
    </location>
</feature>
<feature type="transmembrane region" description="Helical" evidence="1">
    <location>
        <begin position="678"/>
        <end position="703"/>
    </location>
</feature>
<keyword evidence="1" id="KW-1133">Transmembrane helix</keyword>
<keyword evidence="4" id="KW-1185">Reference proteome</keyword>
<feature type="transmembrane region" description="Helical" evidence="1">
    <location>
        <begin position="229"/>
        <end position="250"/>
    </location>
</feature>
<feature type="transmembrane region" description="Helical" evidence="1">
    <location>
        <begin position="521"/>
        <end position="542"/>
    </location>
</feature>
<feature type="transmembrane region" description="Helical" evidence="1">
    <location>
        <begin position="16"/>
        <end position="36"/>
    </location>
</feature>
<dbReference type="RefSeq" id="WP_147192055.1">
    <property type="nucleotide sequence ID" value="NZ_CP042435.1"/>
</dbReference>
<feature type="transmembrane region" description="Helical" evidence="1">
    <location>
        <begin position="548"/>
        <end position="570"/>
    </location>
</feature>
<dbReference type="GO" id="GO:0004129">
    <property type="term" value="F:cytochrome-c oxidase activity"/>
    <property type="evidence" value="ECO:0007669"/>
    <property type="project" value="InterPro"/>
</dbReference>
<gene>
    <name evidence="3" type="ORF">FRZ67_18610</name>
</gene>
<dbReference type="InterPro" id="IPR036927">
    <property type="entry name" value="Cyt_c_oxase-like_su1_sf"/>
</dbReference>
<keyword evidence="1" id="KW-0472">Membrane</keyword>
<evidence type="ECO:0000313" key="3">
    <source>
        <dbReference type="EMBL" id="QEC69224.1"/>
    </source>
</evidence>
<feature type="transmembrane region" description="Helical" evidence="1">
    <location>
        <begin position="601"/>
        <end position="623"/>
    </location>
</feature>
<dbReference type="EMBL" id="CP042435">
    <property type="protein sequence ID" value="QEC69224.1"/>
    <property type="molecule type" value="Genomic_DNA"/>
</dbReference>
<dbReference type="InterPro" id="IPR000883">
    <property type="entry name" value="Cyt_C_Oxase_1"/>
</dbReference>
<feature type="transmembrane region" description="Helical" evidence="1">
    <location>
        <begin position="730"/>
        <end position="752"/>
    </location>
</feature>
<sequence length="781" mass="88326">MRKFNFISFLMNPKKWWIPLLIIFIISVTGVLMIGIHTYTEAPPIPDFVSDKGAVVYSKEDVLKGQAAFQRYALMEYGSMFGDGADRGPDFTAEALHQTMLLMNEYYSSTINNNAKDTTLLKLGITEQIKNEIKNNRYNKESNGTILSPAQVYAATKLQAYYLRFFSGTNGSSFHPSGYIKNEDEIKSLTAFFFWSAWVCGVERPGETYSYTHNWPYDAAAGNTPGSAVIFWSIIGSLGLVLGIGIVLYYHGKMEKLEDNVVVNKSRPFMTPEEIKKFQPNKIQKATYKFFYTAILLFATQVLAGILTVHDFVGFVNYFGFNITTVLPETITRSWHVQLSLLWISACWIGASFFVMAMISPKQAKGQVTLVNTIFWLTVVMVAGSFAGIFLGPQGLLGKNWYWFGHQGWEYVELGKVWQVLLFIVLVLWAITLYRGVKPVMKLNQPWALPNWLVYTTSSIILLLLSGFIATPSTNFVIADFWRWCVIHMWAEAFFEVFTTVLIGYFMVLMGLVSVQATIRVIYIATLLFLGSGLLGISHNFYWNAKPVGTMALGSVFSTLQVIPLVLLSLEAWRFSKMPKLLEKNNRVNGDANKRFGFSEVFLFLLAVNFWNFFGAGVLGFIINLPIANYYEHGTYLTVNHGHAALMGVYGNLSLAAVLFCCQLLFKAAWWKPRIIRTVFWSINIGLLLMVLLDLFPVGIWQFKAVTEKGLWFARSSVFIESPGFQTFTWLRIIGGATFALGGVVPLVWYVMRSRKNFIKSTVKNINHGVAHENIEEPQLQ</sequence>
<dbReference type="OrthoDB" id="9767153at2"/>
<feature type="transmembrane region" description="Helical" evidence="1">
    <location>
        <begin position="481"/>
        <end position="509"/>
    </location>
</feature>
<dbReference type="Gene3D" id="1.20.210.10">
    <property type="entry name" value="Cytochrome c oxidase-like, subunit I domain"/>
    <property type="match status" value="1"/>
</dbReference>
<feature type="transmembrane region" description="Helical" evidence="1">
    <location>
        <begin position="449"/>
        <end position="469"/>
    </location>
</feature>